<evidence type="ECO:0000313" key="9">
    <source>
        <dbReference type="EMBL" id="ELA41749.1"/>
    </source>
</evidence>
<dbReference type="OMA" id="MENTCFR"/>
<evidence type="ECO:0000256" key="6">
    <source>
        <dbReference type="ARBA" id="ARBA00023242"/>
    </source>
</evidence>
<keyword evidence="8" id="KW-0010">Activator</keyword>
<dbReference type="OrthoDB" id="344220at2759"/>
<dbReference type="VEuPathDB" id="MicrosporidiaDB:VICG_01253"/>
<organism evidence="9 10">
    <name type="scientific">Vittaforma corneae (strain ATCC 50505)</name>
    <name type="common">Microsporidian parasite</name>
    <name type="synonym">Nosema corneum</name>
    <dbReference type="NCBI Taxonomy" id="993615"/>
    <lineage>
        <taxon>Eukaryota</taxon>
        <taxon>Fungi</taxon>
        <taxon>Fungi incertae sedis</taxon>
        <taxon>Microsporidia</taxon>
        <taxon>Nosematidae</taxon>
        <taxon>Vittaforma</taxon>
    </lineage>
</organism>
<evidence type="ECO:0000256" key="8">
    <source>
        <dbReference type="RuleBase" id="RU364143"/>
    </source>
</evidence>
<dbReference type="InParanoid" id="L2GM88"/>
<dbReference type="RefSeq" id="XP_007604699.1">
    <property type="nucleotide sequence ID" value="XM_007604637.1"/>
</dbReference>
<dbReference type="Proteomes" id="UP000011082">
    <property type="component" value="Unassembled WGS sequence"/>
</dbReference>
<sequence length="172" mass="20106">MEEESLCFYDQNFLTQNQLTPENIIQYFSFSPFYDKGCLNEILKMQSQFANIDISHKLTTLPGIYYILEHHNTDLFIIAKKKNTDQKTATLKVYYCMYGYIYCAPTARAVSNSKAIDCLSYLNEALNKYEEIKSFDWLRGFQLRADEGNSESQADDVKFVFETLHDFEAKNK</sequence>
<comment type="function">
    <text evidence="8">Component of the Mediator complex, a coactivator involved in the regulated transcription of nearly all RNA polymerase II-dependent genes. Mediator functions as a bridge to convey information from gene-specific regulatory proteins to the basal RNA polymerase II transcription machinery. Mediator is recruited to promoters by direct interactions with regulatory proteins and serves as a scaffold for the assembly of a functional preinitiation complex with RNA polymerase II and the general transcription factors.</text>
</comment>
<dbReference type="InterPro" id="IPR007018">
    <property type="entry name" value="Mediator_Med6"/>
</dbReference>
<dbReference type="GO" id="GO:0006357">
    <property type="term" value="P:regulation of transcription by RNA polymerase II"/>
    <property type="evidence" value="ECO:0007669"/>
    <property type="project" value="InterPro"/>
</dbReference>
<dbReference type="EMBL" id="JH370139">
    <property type="protein sequence ID" value="ELA41749.1"/>
    <property type="molecule type" value="Genomic_DNA"/>
</dbReference>
<evidence type="ECO:0000256" key="1">
    <source>
        <dbReference type="ARBA" id="ARBA00004123"/>
    </source>
</evidence>
<keyword evidence="6 8" id="KW-0539">Nucleus</keyword>
<keyword evidence="10" id="KW-1185">Reference proteome</keyword>
<gene>
    <name evidence="8" type="primary">MED6</name>
    <name evidence="9" type="ORF">VICG_01253</name>
</gene>
<dbReference type="GO" id="GO:0016592">
    <property type="term" value="C:mediator complex"/>
    <property type="evidence" value="ECO:0007669"/>
    <property type="project" value="InterPro"/>
</dbReference>
<reference evidence="10" key="1">
    <citation type="submission" date="2011-05" db="EMBL/GenBank/DDBJ databases">
        <title>The genome sequence of Vittaforma corneae strain ATCC 50505.</title>
        <authorList>
            <consortium name="The Broad Institute Genome Sequencing Platform"/>
            <person name="Cuomo C."/>
            <person name="Didier E."/>
            <person name="Bowers L."/>
            <person name="Young S.K."/>
            <person name="Zeng Q."/>
            <person name="Gargeya S."/>
            <person name="Fitzgerald M."/>
            <person name="Haas B."/>
            <person name="Abouelleil A."/>
            <person name="Alvarado L."/>
            <person name="Arachchi H.M."/>
            <person name="Berlin A."/>
            <person name="Chapman S.B."/>
            <person name="Gearin G."/>
            <person name="Goldberg J."/>
            <person name="Griggs A."/>
            <person name="Gujja S."/>
            <person name="Hansen M."/>
            <person name="Heiman D."/>
            <person name="Howarth C."/>
            <person name="Larimer J."/>
            <person name="Lui A."/>
            <person name="MacDonald P.J.P."/>
            <person name="McCowen C."/>
            <person name="Montmayeur A."/>
            <person name="Murphy C."/>
            <person name="Neiman D."/>
            <person name="Pearson M."/>
            <person name="Priest M."/>
            <person name="Roberts A."/>
            <person name="Saif S."/>
            <person name="Shea T."/>
            <person name="Sisk P."/>
            <person name="Stolte C."/>
            <person name="Sykes S."/>
            <person name="Wortman J."/>
            <person name="Nusbaum C."/>
            <person name="Birren B."/>
        </authorList>
    </citation>
    <scope>NUCLEOTIDE SEQUENCE [LARGE SCALE GENOMIC DNA]</scope>
    <source>
        <strain evidence="10">ATCC 50505</strain>
    </source>
</reference>
<accession>L2GM88</accession>
<evidence type="ECO:0000313" key="10">
    <source>
        <dbReference type="Proteomes" id="UP000011082"/>
    </source>
</evidence>
<name>L2GM88_VITCO</name>
<comment type="subcellular location">
    <subcellularLocation>
        <location evidence="1 8">Nucleus</location>
    </subcellularLocation>
</comment>
<dbReference type="AlphaFoldDB" id="L2GM88"/>
<comment type="similarity">
    <text evidence="2 8">Belongs to the Mediator complex subunit 6 family.</text>
</comment>
<dbReference type="GO" id="GO:0003712">
    <property type="term" value="F:transcription coregulator activity"/>
    <property type="evidence" value="ECO:0007669"/>
    <property type="project" value="InterPro"/>
</dbReference>
<evidence type="ECO:0000256" key="2">
    <source>
        <dbReference type="ARBA" id="ARBA00007526"/>
    </source>
</evidence>
<dbReference type="HOGENOM" id="CLU_077754_5_0_1"/>
<keyword evidence="5 8" id="KW-0804">Transcription</keyword>
<dbReference type="Gene3D" id="3.10.450.580">
    <property type="entry name" value="Mediator complex, subunit Med6"/>
    <property type="match status" value="1"/>
</dbReference>
<proteinExistence type="inferred from homology"/>
<dbReference type="PANTHER" id="PTHR13104">
    <property type="entry name" value="MED-6-RELATED"/>
    <property type="match status" value="1"/>
</dbReference>
<comment type="subunit">
    <text evidence="8">Component of the Mediator complex.</text>
</comment>
<protein>
    <recommendedName>
        <fullName evidence="3 8">Mediator of RNA polymerase II transcription subunit 6</fullName>
    </recommendedName>
    <alternativeName>
        <fullName evidence="7 8">Mediator complex subunit 6</fullName>
    </alternativeName>
</protein>
<evidence type="ECO:0000256" key="5">
    <source>
        <dbReference type="ARBA" id="ARBA00023163"/>
    </source>
</evidence>
<dbReference type="GeneID" id="19881964"/>
<dbReference type="FunCoup" id="L2GM88">
    <property type="interactions" value="203"/>
</dbReference>
<dbReference type="Pfam" id="PF04934">
    <property type="entry name" value="Med6"/>
    <property type="match status" value="1"/>
</dbReference>
<evidence type="ECO:0000256" key="4">
    <source>
        <dbReference type="ARBA" id="ARBA00023015"/>
    </source>
</evidence>
<keyword evidence="4 8" id="KW-0805">Transcription regulation</keyword>
<dbReference type="InterPro" id="IPR038566">
    <property type="entry name" value="Mediator_Med6_sf"/>
</dbReference>
<evidence type="ECO:0000256" key="3">
    <source>
        <dbReference type="ARBA" id="ARBA00020634"/>
    </source>
</evidence>
<dbReference type="STRING" id="993615.L2GM88"/>
<evidence type="ECO:0000256" key="7">
    <source>
        <dbReference type="ARBA" id="ARBA00031259"/>
    </source>
</evidence>